<protein>
    <submittedName>
        <fullName evidence="1">Uncharacterized protein</fullName>
    </submittedName>
</protein>
<evidence type="ECO:0000313" key="2">
    <source>
        <dbReference type="Proteomes" id="UP000289437"/>
    </source>
</evidence>
<dbReference type="Proteomes" id="UP000289437">
    <property type="component" value="Unassembled WGS sequence"/>
</dbReference>
<organism evidence="1 2">
    <name type="scientific">Granulicella sibirica</name>
    <dbReference type="NCBI Taxonomy" id="2479048"/>
    <lineage>
        <taxon>Bacteria</taxon>
        <taxon>Pseudomonadati</taxon>
        <taxon>Acidobacteriota</taxon>
        <taxon>Terriglobia</taxon>
        <taxon>Terriglobales</taxon>
        <taxon>Acidobacteriaceae</taxon>
        <taxon>Granulicella</taxon>
    </lineage>
</organism>
<dbReference type="AlphaFoldDB" id="A0A4Q0T3V7"/>
<name>A0A4Q0T3V7_9BACT</name>
<sequence length="37" mass="3919">MAWLVPAAPALSLMKPARLENVVCAVLVAVICQLPVM</sequence>
<dbReference type="EMBL" id="RDSM01000001">
    <property type="protein sequence ID" value="RXH58405.1"/>
    <property type="molecule type" value="Genomic_DNA"/>
</dbReference>
<keyword evidence="2" id="KW-1185">Reference proteome</keyword>
<proteinExistence type="predicted"/>
<comment type="caution">
    <text evidence="1">The sequence shown here is derived from an EMBL/GenBank/DDBJ whole genome shotgun (WGS) entry which is preliminary data.</text>
</comment>
<accession>A0A4Q0T3V7</accession>
<gene>
    <name evidence="1" type="ORF">GRAN_1715</name>
</gene>
<reference evidence="2" key="2">
    <citation type="submission" date="2019-02" db="EMBL/GenBank/DDBJ databases">
        <title>Granulicella sibirica sp. nov., a psychrotolerant acidobacterium isolated from an organic soil layer in forested tundra, West Siberia.</title>
        <authorList>
            <person name="Oshkin I.Y."/>
            <person name="Kulichevskaya I.S."/>
            <person name="Rijpstra W.I.C."/>
            <person name="Sinninghe Damste J.S."/>
            <person name="Rakitin A.L."/>
            <person name="Ravin N.V."/>
            <person name="Dedysh S.N."/>
        </authorList>
    </citation>
    <scope>NUCLEOTIDE SEQUENCE [LARGE SCALE GENOMIC DNA]</scope>
    <source>
        <strain evidence="2">AF10</strain>
    </source>
</reference>
<reference evidence="1 2" key="1">
    <citation type="submission" date="2018-11" db="EMBL/GenBank/DDBJ databases">
        <authorList>
            <person name="Mardanov A.V."/>
            <person name="Ravin N.V."/>
            <person name="Dedysh S.N."/>
        </authorList>
    </citation>
    <scope>NUCLEOTIDE SEQUENCE [LARGE SCALE GENOMIC DNA]</scope>
    <source>
        <strain evidence="1 2">AF10</strain>
    </source>
</reference>
<evidence type="ECO:0000313" key="1">
    <source>
        <dbReference type="EMBL" id="RXH58405.1"/>
    </source>
</evidence>